<dbReference type="InterPro" id="IPR011324">
    <property type="entry name" value="Cytotoxic_necrot_fac-like_cat"/>
</dbReference>
<accession>A0ABW1T3K4</accession>
<proteinExistence type="inferred from homology"/>
<dbReference type="Proteomes" id="UP001596138">
    <property type="component" value="Unassembled WGS sequence"/>
</dbReference>
<keyword evidence="4" id="KW-0808">Transferase</keyword>
<comment type="caution">
    <text evidence="13">The sequence shown here is derived from an EMBL/GenBank/DDBJ whole genome shotgun (WGS) entry which is preliminary data.</text>
</comment>
<evidence type="ECO:0000256" key="6">
    <source>
        <dbReference type="ARBA" id="ARBA00022801"/>
    </source>
</evidence>
<evidence type="ECO:0000313" key="13">
    <source>
        <dbReference type="EMBL" id="MFC6238710.1"/>
    </source>
</evidence>
<keyword evidence="6" id="KW-0378">Hydrolase</keyword>
<sequence length="249" mass="25764">MTLAQGHLGPRIRWAFSDRLAVDGVPSSAPPYDAFNVADHVGDDPDRVRAHRDALAAAVGVEGHRLVSMAPVHGNDVGEVGAPQPEPVPEVDALVTRVPGIALLTVAADCVPVLLGDSDAGVVAVVHAGWRGIASDVVGSTLTSMVDLGADPARIRAVVGPAVCGLCYDVPRERYDQVVAIAPSAASVARDGAYGLDLRAAAVDRLRGAGAHVTLHGGCTQESDALYSFRRDRLTGRHGGVVSLEPEQS</sequence>
<evidence type="ECO:0000256" key="9">
    <source>
        <dbReference type="ARBA" id="ARBA00047989"/>
    </source>
</evidence>
<organism evidence="13 14">
    <name type="scientific">Longivirga aurantiaca</name>
    <dbReference type="NCBI Taxonomy" id="1837743"/>
    <lineage>
        <taxon>Bacteria</taxon>
        <taxon>Bacillati</taxon>
        <taxon>Actinomycetota</taxon>
        <taxon>Actinomycetes</taxon>
        <taxon>Sporichthyales</taxon>
        <taxon>Sporichthyaceae</taxon>
        <taxon>Longivirga</taxon>
    </lineage>
</organism>
<comment type="catalytic activity">
    <reaction evidence="1">
        <text>inosine + phosphate = alpha-D-ribose 1-phosphate + hypoxanthine</text>
        <dbReference type="Rhea" id="RHEA:27646"/>
        <dbReference type="ChEBI" id="CHEBI:17368"/>
        <dbReference type="ChEBI" id="CHEBI:17596"/>
        <dbReference type="ChEBI" id="CHEBI:43474"/>
        <dbReference type="ChEBI" id="CHEBI:57720"/>
        <dbReference type="EC" id="2.4.2.1"/>
    </reaction>
    <physiologicalReaction direction="left-to-right" evidence="1">
        <dbReference type="Rhea" id="RHEA:27647"/>
    </physiologicalReaction>
</comment>
<dbReference type="NCBIfam" id="TIGR00726">
    <property type="entry name" value="peptidoglycan editing factor PgeF"/>
    <property type="match status" value="1"/>
</dbReference>
<name>A0ABW1T3K4_9ACTN</name>
<comment type="catalytic activity">
    <reaction evidence="9">
        <text>adenosine + H2O + H(+) = inosine + NH4(+)</text>
        <dbReference type="Rhea" id="RHEA:24408"/>
        <dbReference type="ChEBI" id="CHEBI:15377"/>
        <dbReference type="ChEBI" id="CHEBI:15378"/>
        <dbReference type="ChEBI" id="CHEBI:16335"/>
        <dbReference type="ChEBI" id="CHEBI:17596"/>
        <dbReference type="ChEBI" id="CHEBI:28938"/>
        <dbReference type="EC" id="3.5.4.4"/>
    </reaction>
    <physiologicalReaction direction="left-to-right" evidence="9">
        <dbReference type="Rhea" id="RHEA:24409"/>
    </physiologicalReaction>
</comment>
<dbReference type="PANTHER" id="PTHR30616:SF2">
    <property type="entry name" value="PURINE NUCLEOSIDE PHOSPHORYLASE LACC1"/>
    <property type="match status" value="1"/>
</dbReference>
<evidence type="ECO:0000256" key="7">
    <source>
        <dbReference type="ARBA" id="ARBA00022833"/>
    </source>
</evidence>
<comment type="catalytic activity">
    <reaction evidence="11">
        <text>S-methyl-5'-thioadenosine + phosphate = 5-(methylsulfanyl)-alpha-D-ribose 1-phosphate + adenine</text>
        <dbReference type="Rhea" id="RHEA:11852"/>
        <dbReference type="ChEBI" id="CHEBI:16708"/>
        <dbReference type="ChEBI" id="CHEBI:17509"/>
        <dbReference type="ChEBI" id="CHEBI:43474"/>
        <dbReference type="ChEBI" id="CHEBI:58533"/>
        <dbReference type="EC" id="2.4.2.28"/>
    </reaction>
    <physiologicalReaction direction="left-to-right" evidence="11">
        <dbReference type="Rhea" id="RHEA:11853"/>
    </physiologicalReaction>
</comment>
<protein>
    <recommendedName>
        <fullName evidence="12">Purine nucleoside phosphorylase</fullName>
    </recommendedName>
</protein>
<dbReference type="PANTHER" id="PTHR30616">
    <property type="entry name" value="UNCHARACTERIZED PROTEIN YFIH"/>
    <property type="match status" value="1"/>
</dbReference>
<comment type="function">
    <text evidence="2">Purine nucleoside enzyme that catalyzes the phosphorolysis of adenosine and inosine nucleosides, yielding D-ribose 1-phosphate and the respective free bases, adenine and hypoxanthine. Also catalyzes the phosphorolysis of S-methyl-5'-thioadenosine into adenine and S-methyl-5-thio-alpha-D-ribose 1-phosphate. Also has adenosine deaminase activity.</text>
</comment>
<dbReference type="EMBL" id="JBHSTI010000008">
    <property type="protein sequence ID" value="MFC6238710.1"/>
    <property type="molecule type" value="Genomic_DNA"/>
</dbReference>
<dbReference type="Pfam" id="PF02578">
    <property type="entry name" value="Cu-oxidase_4"/>
    <property type="match status" value="1"/>
</dbReference>
<dbReference type="CDD" id="cd16833">
    <property type="entry name" value="YfiH"/>
    <property type="match status" value="1"/>
</dbReference>
<dbReference type="Gene3D" id="3.60.140.10">
    <property type="entry name" value="CNF1/YfiH-like putative cysteine hydrolases"/>
    <property type="match status" value="1"/>
</dbReference>
<evidence type="ECO:0000256" key="1">
    <source>
        <dbReference type="ARBA" id="ARBA00000553"/>
    </source>
</evidence>
<evidence type="ECO:0000256" key="8">
    <source>
        <dbReference type="ARBA" id="ARBA00023008"/>
    </source>
</evidence>
<keyword evidence="7" id="KW-0862">Zinc</keyword>
<keyword evidence="14" id="KW-1185">Reference proteome</keyword>
<dbReference type="InterPro" id="IPR038371">
    <property type="entry name" value="Cu_polyphenol_OxRdtase_sf"/>
</dbReference>
<dbReference type="RefSeq" id="WP_386767155.1">
    <property type="nucleotide sequence ID" value="NZ_JBHSTI010000008.1"/>
</dbReference>
<comment type="catalytic activity">
    <reaction evidence="10">
        <text>adenosine + phosphate = alpha-D-ribose 1-phosphate + adenine</text>
        <dbReference type="Rhea" id="RHEA:27642"/>
        <dbReference type="ChEBI" id="CHEBI:16335"/>
        <dbReference type="ChEBI" id="CHEBI:16708"/>
        <dbReference type="ChEBI" id="CHEBI:43474"/>
        <dbReference type="ChEBI" id="CHEBI:57720"/>
        <dbReference type="EC" id="2.4.2.1"/>
    </reaction>
    <physiologicalReaction direction="left-to-right" evidence="10">
        <dbReference type="Rhea" id="RHEA:27643"/>
    </physiologicalReaction>
</comment>
<evidence type="ECO:0000313" key="14">
    <source>
        <dbReference type="Proteomes" id="UP001596138"/>
    </source>
</evidence>
<gene>
    <name evidence="13" type="primary">pgeF</name>
    <name evidence="13" type="ORF">ACFQGU_12550</name>
</gene>
<evidence type="ECO:0000256" key="3">
    <source>
        <dbReference type="ARBA" id="ARBA00007353"/>
    </source>
</evidence>
<evidence type="ECO:0000256" key="12">
    <source>
        <dbReference type="RuleBase" id="RU361274"/>
    </source>
</evidence>
<keyword evidence="5" id="KW-0479">Metal-binding</keyword>
<evidence type="ECO:0000256" key="11">
    <source>
        <dbReference type="ARBA" id="ARBA00049893"/>
    </source>
</evidence>
<evidence type="ECO:0000256" key="5">
    <source>
        <dbReference type="ARBA" id="ARBA00022723"/>
    </source>
</evidence>
<evidence type="ECO:0000256" key="2">
    <source>
        <dbReference type="ARBA" id="ARBA00003215"/>
    </source>
</evidence>
<reference evidence="14" key="1">
    <citation type="journal article" date="2019" name="Int. J. Syst. Evol. Microbiol.">
        <title>The Global Catalogue of Microorganisms (GCM) 10K type strain sequencing project: providing services to taxonomists for standard genome sequencing and annotation.</title>
        <authorList>
            <consortium name="The Broad Institute Genomics Platform"/>
            <consortium name="The Broad Institute Genome Sequencing Center for Infectious Disease"/>
            <person name="Wu L."/>
            <person name="Ma J."/>
        </authorList>
    </citation>
    <scope>NUCLEOTIDE SEQUENCE [LARGE SCALE GENOMIC DNA]</scope>
    <source>
        <strain evidence="14">CGMCC 4.7317</strain>
    </source>
</reference>
<evidence type="ECO:0000256" key="10">
    <source>
        <dbReference type="ARBA" id="ARBA00048968"/>
    </source>
</evidence>
<evidence type="ECO:0000256" key="4">
    <source>
        <dbReference type="ARBA" id="ARBA00022679"/>
    </source>
</evidence>
<dbReference type="SUPFAM" id="SSF64438">
    <property type="entry name" value="CNF1/YfiH-like putative cysteine hydrolases"/>
    <property type="match status" value="1"/>
</dbReference>
<dbReference type="InterPro" id="IPR003730">
    <property type="entry name" value="Cu_polyphenol_OxRdtase"/>
</dbReference>
<comment type="similarity">
    <text evidence="3 12">Belongs to the purine nucleoside phosphorylase YfiH/LACC1 family.</text>
</comment>
<keyword evidence="8" id="KW-0186">Copper</keyword>